<name>A0A699HSF5_TANCI</name>
<proteinExistence type="predicted"/>
<evidence type="ECO:0000313" key="2">
    <source>
        <dbReference type="EMBL" id="GEY69455.1"/>
    </source>
</evidence>
<accession>A0A699HSF5</accession>
<dbReference type="AlphaFoldDB" id="A0A699HSF5"/>
<sequence length="215" mass="24291">QVFLEELEKLKRQEKDANDVAKSLRKEATHDIQNASTSSTNLINTASTPLSTTSPSRAFNDGEHSYPYPSKYALLDDPSMPHLKDIYASPSEGIFTDSSYDDEGVVTTFNNLKTTMSVSSTPTIRIHTIHPKTQILRDPKSSVQTRSKVNKNYEAHALSAIKRWDEYGFVIRPDIASESLLDDHLEQYEQRLILIDLNKQCKLPYALDQTDMNLA</sequence>
<feature type="non-terminal residue" evidence="2">
    <location>
        <position position="1"/>
    </location>
</feature>
<feature type="region of interest" description="Disordered" evidence="1">
    <location>
        <begin position="28"/>
        <end position="62"/>
    </location>
</feature>
<dbReference type="EMBL" id="BKCJ010200946">
    <property type="protein sequence ID" value="GEY69455.1"/>
    <property type="molecule type" value="Genomic_DNA"/>
</dbReference>
<feature type="compositionally biased region" description="Low complexity" evidence="1">
    <location>
        <begin position="45"/>
        <end position="56"/>
    </location>
</feature>
<comment type="caution">
    <text evidence="2">The sequence shown here is derived from an EMBL/GenBank/DDBJ whole genome shotgun (WGS) entry which is preliminary data.</text>
</comment>
<evidence type="ECO:0000256" key="1">
    <source>
        <dbReference type="SAM" id="MobiDB-lite"/>
    </source>
</evidence>
<gene>
    <name evidence="2" type="ORF">Tci_441429</name>
</gene>
<organism evidence="2">
    <name type="scientific">Tanacetum cinerariifolium</name>
    <name type="common">Dalmatian daisy</name>
    <name type="synonym">Chrysanthemum cinerariifolium</name>
    <dbReference type="NCBI Taxonomy" id="118510"/>
    <lineage>
        <taxon>Eukaryota</taxon>
        <taxon>Viridiplantae</taxon>
        <taxon>Streptophyta</taxon>
        <taxon>Embryophyta</taxon>
        <taxon>Tracheophyta</taxon>
        <taxon>Spermatophyta</taxon>
        <taxon>Magnoliopsida</taxon>
        <taxon>eudicotyledons</taxon>
        <taxon>Gunneridae</taxon>
        <taxon>Pentapetalae</taxon>
        <taxon>asterids</taxon>
        <taxon>campanulids</taxon>
        <taxon>Asterales</taxon>
        <taxon>Asteraceae</taxon>
        <taxon>Asteroideae</taxon>
        <taxon>Anthemideae</taxon>
        <taxon>Anthemidinae</taxon>
        <taxon>Tanacetum</taxon>
    </lineage>
</organism>
<feature type="compositionally biased region" description="Polar residues" evidence="1">
    <location>
        <begin position="31"/>
        <end position="44"/>
    </location>
</feature>
<reference evidence="2" key="1">
    <citation type="journal article" date="2019" name="Sci. Rep.">
        <title>Draft genome of Tanacetum cinerariifolium, the natural source of mosquito coil.</title>
        <authorList>
            <person name="Yamashiro T."/>
            <person name="Shiraishi A."/>
            <person name="Satake H."/>
            <person name="Nakayama K."/>
        </authorList>
    </citation>
    <scope>NUCLEOTIDE SEQUENCE</scope>
</reference>
<protein>
    <submittedName>
        <fullName evidence="2">Uncharacterized protein</fullName>
    </submittedName>
</protein>